<dbReference type="Pfam" id="PF09995">
    <property type="entry name" value="MPAB_Lcp_cat"/>
    <property type="match status" value="1"/>
</dbReference>
<evidence type="ECO:0000313" key="4">
    <source>
        <dbReference type="EMBL" id="APA11837.1"/>
    </source>
</evidence>
<dbReference type="VEuPathDB" id="FungiDB:sscle_08g066070"/>
<feature type="domain" description="ER-bound oxygenase mpaB/mpaB'/Rubber oxygenase catalytic" evidence="3">
    <location>
        <begin position="131"/>
        <end position="352"/>
    </location>
</feature>
<dbReference type="OrthoDB" id="6361347at2759"/>
<dbReference type="EMBL" id="CP017821">
    <property type="protein sequence ID" value="APA11837.1"/>
    <property type="molecule type" value="Genomic_DNA"/>
</dbReference>
<accession>A0A1D9QA70</accession>
<feature type="region of interest" description="Disordered" evidence="1">
    <location>
        <begin position="55"/>
        <end position="78"/>
    </location>
</feature>
<evidence type="ECO:0000256" key="1">
    <source>
        <dbReference type="SAM" id="MobiDB-lite"/>
    </source>
</evidence>
<keyword evidence="2" id="KW-0812">Transmembrane</keyword>
<keyword evidence="2" id="KW-0472">Membrane</keyword>
<keyword evidence="2" id="KW-1133">Transmembrane helix</keyword>
<feature type="transmembrane region" description="Helical" evidence="2">
    <location>
        <begin position="440"/>
        <end position="459"/>
    </location>
</feature>
<organism evidence="4 5">
    <name type="scientific">Sclerotinia sclerotiorum (strain ATCC 18683 / 1980 / Ss-1)</name>
    <name type="common">White mold</name>
    <name type="synonym">Whetzelinia sclerotiorum</name>
    <dbReference type="NCBI Taxonomy" id="665079"/>
    <lineage>
        <taxon>Eukaryota</taxon>
        <taxon>Fungi</taxon>
        <taxon>Dikarya</taxon>
        <taxon>Ascomycota</taxon>
        <taxon>Pezizomycotina</taxon>
        <taxon>Leotiomycetes</taxon>
        <taxon>Helotiales</taxon>
        <taxon>Sclerotiniaceae</taxon>
        <taxon>Sclerotinia</taxon>
    </lineage>
</organism>
<evidence type="ECO:0000256" key="2">
    <source>
        <dbReference type="SAM" id="Phobius"/>
    </source>
</evidence>
<dbReference type="AlphaFoldDB" id="A0A1D9QA70"/>
<evidence type="ECO:0000259" key="3">
    <source>
        <dbReference type="Pfam" id="PF09995"/>
    </source>
</evidence>
<dbReference type="InterPro" id="IPR037473">
    <property type="entry name" value="Lcp-like"/>
</dbReference>
<evidence type="ECO:0000313" key="5">
    <source>
        <dbReference type="Proteomes" id="UP000177798"/>
    </source>
</evidence>
<dbReference type="GO" id="GO:0016491">
    <property type="term" value="F:oxidoreductase activity"/>
    <property type="evidence" value="ECO:0007669"/>
    <property type="project" value="InterPro"/>
</dbReference>
<feature type="transmembrane region" description="Helical" evidence="2">
    <location>
        <begin position="354"/>
        <end position="374"/>
    </location>
</feature>
<dbReference type="Proteomes" id="UP000177798">
    <property type="component" value="Chromosome 8"/>
</dbReference>
<dbReference type="PANTHER" id="PTHR37539:SF1">
    <property type="entry name" value="ER-BOUND OXYGENASE MPAB_MPAB'_RUBBER OXYGENASE CATALYTIC DOMAIN-CONTAINING PROTEIN"/>
    <property type="match status" value="1"/>
</dbReference>
<proteinExistence type="predicted"/>
<name>A0A1D9QA70_SCLS1</name>
<sequence>MAWPNPFRRNDENTRNAWGYTFQWTPEHLTEEQMHPMKFSYDVLAGECLTRLDNISPPTSGELPRNQSILPDQKEGKEKPKRDLYALLRDHFSEDEKLGELWKEVNTIPDWVDWDQIGRGQEVFYRYGGPALTGLAYQSLLGGMGAARVTEVLARTGGFSTKSARRRMFETTQHILQVTESIEAIKPGGAGHISSIKVRLLHAAVRRRILALAKEKPSYYSIEEYGIPINDLDSIATIGTFSTTLIWLSFPRQGIFLRSQEITDYIALWRLVAHYLGTPTTYFSSPTSAKNIMESILLTEISPSPTSVILANNIILSLQNQPPAYPSRSLLEANARWLNGTELSNALGLGNPSLYYWSLVAGQCILYITISYVYRSIDYLDRKQIKFLRRVLPMVIHSPTIGLATQTDFALQYVPEFDTKTELGEYVVGIKQSGGVERRYLKALIWALAGMGIGGWLVWKGVGGVVRGLLAVGRRVVWLWG</sequence>
<dbReference type="InterPro" id="IPR018713">
    <property type="entry name" value="MPAB/Lcp_cat_dom"/>
</dbReference>
<reference evidence="5" key="1">
    <citation type="journal article" date="2017" name="Genome Biol. Evol.">
        <title>The complete genome sequence of the phytopathogenic fungus Sclerotinia sclerotiorum reveals insights into the genome architecture of broad host range pathogens.</title>
        <authorList>
            <person name="Derbyshire M."/>
            <person name="Denton-Giles M."/>
            <person name="Hegedus D."/>
            <person name="Seifbarghy S."/>
            <person name="Rollins J."/>
            <person name="van Kan J."/>
            <person name="Seidl M.F."/>
            <person name="Faino L."/>
            <person name="Mbengue M."/>
            <person name="Navaud O."/>
            <person name="Raffaele S."/>
            <person name="Hammond-Kosack K."/>
            <person name="Heard S."/>
            <person name="Oliver R."/>
        </authorList>
    </citation>
    <scope>NUCLEOTIDE SEQUENCE [LARGE SCALE GENOMIC DNA]</scope>
    <source>
        <strain evidence="5">ATCC 18683 / 1980 / Ss-1</strain>
    </source>
</reference>
<protein>
    <recommendedName>
        <fullName evidence="3">ER-bound oxygenase mpaB/mpaB'/Rubber oxygenase catalytic domain-containing protein</fullName>
    </recommendedName>
</protein>
<dbReference type="PANTHER" id="PTHR37539">
    <property type="entry name" value="SECRETED PROTEIN-RELATED"/>
    <property type="match status" value="1"/>
</dbReference>
<gene>
    <name evidence="4" type="ORF">sscle_08g066070</name>
</gene>